<gene>
    <name evidence="1" type="ORF">O181_031646</name>
</gene>
<dbReference type="SUPFAM" id="SSF56672">
    <property type="entry name" value="DNA/RNA polymerases"/>
    <property type="match status" value="1"/>
</dbReference>
<dbReference type="Proteomes" id="UP000765509">
    <property type="component" value="Unassembled WGS sequence"/>
</dbReference>
<reference evidence="1" key="1">
    <citation type="submission" date="2021-03" db="EMBL/GenBank/DDBJ databases">
        <title>Draft genome sequence of rust myrtle Austropuccinia psidii MF-1, a brazilian biotype.</title>
        <authorList>
            <person name="Quecine M.C."/>
            <person name="Pachon D.M.R."/>
            <person name="Bonatelli M.L."/>
            <person name="Correr F.H."/>
            <person name="Franceschini L.M."/>
            <person name="Leite T.F."/>
            <person name="Margarido G.R.A."/>
            <person name="Almeida C.A."/>
            <person name="Ferrarezi J.A."/>
            <person name="Labate C.A."/>
        </authorList>
    </citation>
    <scope>NUCLEOTIDE SEQUENCE</scope>
    <source>
        <strain evidence="1">MF-1</strain>
    </source>
</reference>
<protein>
    <submittedName>
        <fullName evidence="1">Uncharacterized protein</fullName>
    </submittedName>
</protein>
<sequence>MKGELIEILVQYREAFASDNKPLGAIKGQEVAIMLNVERLHPPLLRIPADPASPKAREALESHINELMRLGFLRNVQHNDEVEVKDPVILTWNNDKSRMLCNFRAVKTYIIPYRYSQAESMMKLINNYLQALTVIVTQ</sequence>
<dbReference type="EMBL" id="AVOT02011337">
    <property type="protein sequence ID" value="MBW0491931.1"/>
    <property type="molecule type" value="Genomic_DNA"/>
</dbReference>
<proteinExistence type="predicted"/>
<evidence type="ECO:0000313" key="2">
    <source>
        <dbReference type="Proteomes" id="UP000765509"/>
    </source>
</evidence>
<evidence type="ECO:0000313" key="1">
    <source>
        <dbReference type="EMBL" id="MBW0491931.1"/>
    </source>
</evidence>
<dbReference type="InterPro" id="IPR043502">
    <property type="entry name" value="DNA/RNA_pol_sf"/>
</dbReference>
<dbReference type="OrthoDB" id="3250101at2759"/>
<dbReference type="AlphaFoldDB" id="A0A9Q3D0W3"/>
<keyword evidence="2" id="KW-1185">Reference proteome</keyword>
<comment type="caution">
    <text evidence="1">The sequence shown here is derived from an EMBL/GenBank/DDBJ whole genome shotgun (WGS) entry which is preliminary data.</text>
</comment>
<organism evidence="1 2">
    <name type="scientific">Austropuccinia psidii MF-1</name>
    <dbReference type="NCBI Taxonomy" id="1389203"/>
    <lineage>
        <taxon>Eukaryota</taxon>
        <taxon>Fungi</taxon>
        <taxon>Dikarya</taxon>
        <taxon>Basidiomycota</taxon>
        <taxon>Pucciniomycotina</taxon>
        <taxon>Pucciniomycetes</taxon>
        <taxon>Pucciniales</taxon>
        <taxon>Sphaerophragmiaceae</taxon>
        <taxon>Austropuccinia</taxon>
    </lineage>
</organism>
<accession>A0A9Q3D0W3</accession>
<name>A0A9Q3D0W3_9BASI</name>
<dbReference type="Gene3D" id="3.10.10.10">
    <property type="entry name" value="HIV Type 1 Reverse Transcriptase, subunit A, domain 1"/>
    <property type="match status" value="1"/>
</dbReference>